<dbReference type="SUPFAM" id="SSF47917">
    <property type="entry name" value="C-terminal domain of alpha and beta subunits of F1 ATP synthase"/>
    <property type="match status" value="1"/>
</dbReference>
<sequence>MSDSVETKNIGRVVQIIGPVLDIVFSKGQVPNIYNALVIRSKNAAGSEVSVTVEVQQLLGDNCVRAVSMNPSDGLTRGIEVIDTGKPLTVPVGKATLGRIFNVLGEPVDNLGPVKADTALPIHRTAPAFVDLDTRLSIFETGIKVVDLLAPYRRGGKIGLFGGAGVGKTVLIMELINNIAKAHGGVSVFAGVGERTREGNDLYTEMKESGVIVEKSLSDSKVALVYGQMNEPPGARMRVALTALTMAEYFRDFNKQDVLFFIDNIFRFVQAGAEVSALLGRMPSAVGYQPTLATEMGTLQERITSTKEGSITSIQAVYVPADDLTDPAPAVTFTHLDATTVLSRGLASKGIYPAVDPLDSTSTMLQPWIVGEKHYGVAQDVKKTLQRYKELTDIIAILGLDELSEEDRLVVARARKIERFLSQPFFVAEVFTGSPGKYVSLTESMEGFGKIFTGELDSLPEQAFYLVGNINEVIAKAATLK</sequence>
<comment type="subcellular location">
    <subcellularLocation>
        <location evidence="13">Plastid thylakoid membrane</location>
        <topology evidence="13">Peripheral membrane protein</topology>
    </subcellularLocation>
    <subcellularLocation>
        <location evidence="14">Plastid</location>
        <location evidence="14">Chloroplast thylakoid membrane</location>
        <topology evidence="14">Peripheral membrane protein</topology>
    </subcellularLocation>
</comment>
<dbReference type="InterPro" id="IPR004100">
    <property type="entry name" value="ATPase_F1/V1/A1_a/bsu_N"/>
</dbReference>
<gene>
    <name evidence="14 17" type="primary">atpB</name>
</gene>
<evidence type="ECO:0000256" key="10">
    <source>
        <dbReference type="ARBA" id="ARBA00023196"/>
    </source>
</evidence>
<dbReference type="Pfam" id="PF00006">
    <property type="entry name" value="ATP-synt_ab"/>
    <property type="match status" value="1"/>
</dbReference>
<dbReference type="GO" id="GO:0045259">
    <property type="term" value="C:proton-transporting ATP synthase complex"/>
    <property type="evidence" value="ECO:0007669"/>
    <property type="project" value="UniProtKB-KW"/>
</dbReference>
<protein>
    <recommendedName>
        <fullName evidence="14">ATP synthase subunit beta, chloroplastic</fullName>
        <ecNumber evidence="14">7.1.2.2</ecNumber>
    </recommendedName>
    <alternativeName>
        <fullName evidence="14">ATP synthase F1 sector subunit beta</fullName>
    </alternativeName>
    <alternativeName>
        <fullName evidence="14">F-ATPase subunit beta</fullName>
    </alternativeName>
</protein>
<keyword evidence="6 14" id="KW-1278">Translocase</keyword>
<dbReference type="GO" id="GO:0046933">
    <property type="term" value="F:proton-transporting ATP synthase activity, rotational mechanism"/>
    <property type="evidence" value="ECO:0007669"/>
    <property type="project" value="UniProtKB-UniRule"/>
</dbReference>
<feature type="domain" description="AAA+ ATPase" evidence="16">
    <location>
        <begin position="154"/>
        <end position="346"/>
    </location>
</feature>
<evidence type="ECO:0000256" key="9">
    <source>
        <dbReference type="ARBA" id="ARBA00023136"/>
    </source>
</evidence>
<dbReference type="InterPro" id="IPR000194">
    <property type="entry name" value="ATPase_F1/V1/A1_a/bsu_nucl-bd"/>
</dbReference>
<comment type="catalytic activity">
    <reaction evidence="12 14 15">
        <text>ATP + H2O + 4 H(+)(in) = ADP + phosphate + 5 H(+)(out)</text>
        <dbReference type="Rhea" id="RHEA:57720"/>
        <dbReference type="ChEBI" id="CHEBI:15377"/>
        <dbReference type="ChEBI" id="CHEBI:15378"/>
        <dbReference type="ChEBI" id="CHEBI:30616"/>
        <dbReference type="ChEBI" id="CHEBI:43474"/>
        <dbReference type="ChEBI" id="CHEBI:456216"/>
        <dbReference type="EC" id="7.1.2.2"/>
    </reaction>
</comment>
<evidence type="ECO:0000259" key="16">
    <source>
        <dbReference type="SMART" id="SM00382"/>
    </source>
</evidence>
<keyword evidence="7 14" id="KW-0406">Ion transport</keyword>
<dbReference type="FunFam" id="1.10.1140.10:FF:000001">
    <property type="entry name" value="ATP synthase subunit beta"/>
    <property type="match status" value="1"/>
</dbReference>
<evidence type="ECO:0000256" key="14">
    <source>
        <dbReference type="HAMAP-Rule" id="MF_01347"/>
    </source>
</evidence>
<keyword evidence="17" id="KW-0150">Chloroplast</keyword>
<keyword evidence="8 14" id="KW-0793">Thylakoid</keyword>
<dbReference type="EMBL" id="KT624652">
    <property type="protein sequence ID" value="ALO20866.1"/>
    <property type="molecule type" value="Genomic_DNA"/>
</dbReference>
<dbReference type="FunFam" id="2.40.10.170:FF:000002">
    <property type="entry name" value="ATP synthase subunit beta, chloroplastic"/>
    <property type="match status" value="1"/>
</dbReference>
<evidence type="ECO:0000256" key="12">
    <source>
        <dbReference type="ARBA" id="ARBA00048383"/>
    </source>
</evidence>
<keyword evidence="9 14" id="KW-0472">Membrane</keyword>
<dbReference type="HAMAP" id="MF_01347">
    <property type="entry name" value="ATP_synth_beta_bact"/>
    <property type="match status" value="1"/>
</dbReference>
<dbReference type="PROSITE" id="PS00152">
    <property type="entry name" value="ATPASE_ALPHA_BETA"/>
    <property type="match status" value="1"/>
</dbReference>
<dbReference type="InterPro" id="IPR036121">
    <property type="entry name" value="ATPase_F1/V1/A1_a/bsu_N_sf"/>
</dbReference>
<reference evidence="17" key="1">
    <citation type="journal article" date="2015" name="BMC Evol. Biol.">
        <title>Chloroplast phylogenomic analysis of chlorophyte green algae identifies a novel lineage sister to the Sphaeropleales (Chlorophyceae).</title>
        <authorList>
            <person name="Lemieux C."/>
            <person name="Vincent A.T."/>
            <person name="Labarre A."/>
            <person name="Otis C."/>
            <person name="Turmel M."/>
        </authorList>
    </citation>
    <scope>NUCLEOTIDE SEQUENCE</scope>
</reference>
<dbReference type="EC" id="7.1.2.2" evidence="14"/>
<dbReference type="InterPro" id="IPR020003">
    <property type="entry name" value="ATPase_a/bsu_AS"/>
</dbReference>
<dbReference type="InterPro" id="IPR003593">
    <property type="entry name" value="AAA+_ATPase"/>
</dbReference>
<evidence type="ECO:0000256" key="5">
    <source>
        <dbReference type="ARBA" id="ARBA00022840"/>
    </source>
</evidence>
<accession>A0A0S2IBB3</accession>
<dbReference type="CDD" id="cd18115">
    <property type="entry name" value="ATP-synt_F1_beta_N"/>
    <property type="match status" value="1"/>
</dbReference>
<dbReference type="SUPFAM" id="SSF50615">
    <property type="entry name" value="N-terminal domain of alpha and beta subunits of F1 ATP synthase"/>
    <property type="match status" value="1"/>
</dbReference>
<keyword evidence="3 14" id="KW-0547">Nucleotide-binding</keyword>
<keyword evidence="17" id="KW-0934">Plastid</keyword>
<evidence type="ECO:0000256" key="11">
    <source>
        <dbReference type="ARBA" id="ARBA00023310"/>
    </source>
</evidence>
<comment type="subunit">
    <text evidence="14 15">F-type ATPases have 2 components, CF(1) - the catalytic core - and CF(0) - the membrane proton channel. CF(1) has five subunits: alpha(3), beta(3), gamma(1), delta(1), epsilon(1). CF(0) has four main subunits: a(1), b(1), b'(1) and c(9-12).</text>
</comment>
<dbReference type="CDD" id="cd01133">
    <property type="entry name" value="F1-ATPase_beta_CD"/>
    <property type="match status" value="1"/>
</dbReference>
<evidence type="ECO:0000256" key="8">
    <source>
        <dbReference type="ARBA" id="ARBA00023078"/>
    </source>
</evidence>
<proteinExistence type="inferred from homology"/>
<dbReference type="GO" id="GO:0005739">
    <property type="term" value="C:mitochondrion"/>
    <property type="evidence" value="ECO:0007669"/>
    <property type="project" value="GOC"/>
</dbReference>
<dbReference type="Pfam" id="PF22919">
    <property type="entry name" value="ATP-synt_VA_C"/>
    <property type="match status" value="1"/>
</dbReference>
<evidence type="ECO:0000256" key="13">
    <source>
        <dbReference type="ARBA" id="ARBA00060414"/>
    </source>
</evidence>
<feature type="binding site" evidence="14">
    <location>
        <begin position="162"/>
        <end position="169"/>
    </location>
    <ligand>
        <name>ATP</name>
        <dbReference type="ChEBI" id="CHEBI:30616"/>
    </ligand>
</feature>
<evidence type="ECO:0000313" key="17">
    <source>
        <dbReference type="EMBL" id="ALO20866.1"/>
    </source>
</evidence>
<keyword evidence="4 14" id="KW-0375">Hydrogen ion transport</keyword>
<dbReference type="PANTHER" id="PTHR15184">
    <property type="entry name" value="ATP SYNTHASE"/>
    <property type="match status" value="1"/>
</dbReference>
<evidence type="ECO:0000256" key="2">
    <source>
        <dbReference type="ARBA" id="ARBA00022448"/>
    </source>
</evidence>
<evidence type="ECO:0000256" key="6">
    <source>
        <dbReference type="ARBA" id="ARBA00022967"/>
    </source>
</evidence>
<evidence type="ECO:0000256" key="1">
    <source>
        <dbReference type="ARBA" id="ARBA00008936"/>
    </source>
</evidence>
<dbReference type="Pfam" id="PF02874">
    <property type="entry name" value="ATP-synt_ab_N"/>
    <property type="match status" value="1"/>
</dbReference>
<keyword evidence="10 14" id="KW-0139">CF(1)</keyword>
<dbReference type="AlphaFoldDB" id="A0A0S2IBB3"/>
<dbReference type="InterPro" id="IPR027417">
    <property type="entry name" value="P-loop_NTPase"/>
</dbReference>
<dbReference type="GO" id="GO:0042776">
    <property type="term" value="P:proton motive force-driven mitochondrial ATP synthesis"/>
    <property type="evidence" value="ECO:0007669"/>
    <property type="project" value="TreeGrafter"/>
</dbReference>
<name>A0A0S2IBB3_9CHLO</name>
<dbReference type="PANTHER" id="PTHR15184:SF71">
    <property type="entry name" value="ATP SYNTHASE SUBUNIT BETA, MITOCHONDRIAL"/>
    <property type="match status" value="1"/>
</dbReference>
<evidence type="ECO:0000256" key="15">
    <source>
        <dbReference type="RuleBase" id="RU003553"/>
    </source>
</evidence>
<keyword evidence="11 14" id="KW-0066">ATP synthesis</keyword>
<keyword evidence="2 14" id="KW-0813">Transport</keyword>
<comment type="function">
    <text evidence="14">Produces ATP from ADP in the presence of a proton gradient across the membrane. The catalytic sites are hosted primarily by the beta subunits.</text>
</comment>
<dbReference type="GO" id="GO:0005524">
    <property type="term" value="F:ATP binding"/>
    <property type="evidence" value="ECO:0007669"/>
    <property type="project" value="UniProtKB-UniRule"/>
</dbReference>
<keyword evidence="5 14" id="KW-0067">ATP-binding</keyword>
<dbReference type="NCBIfam" id="TIGR01039">
    <property type="entry name" value="atpD"/>
    <property type="match status" value="1"/>
</dbReference>
<dbReference type="FunFam" id="3.40.50.300:FF:000026">
    <property type="entry name" value="ATP synthase subunit beta"/>
    <property type="match status" value="1"/>
</dbReference>
<dbReference type="InterPro" id="IPR024034">
    <property type="entry name" value="ATPase_F1/V1_b/a_C"/>
</dbReference>
<dbReference type="SUPFAM" id="SSF52540">
    <property type="entry name" value="P-loop containing nucleoside triphosphate hydrolases"/>
    <property type="match status" value="1"/>
</dbReference>
<dbReference type="Gene3D" id="2.40.10.170">
    <property type="match status" value="1"/>
</dbReference>
<dbReference type="Gene3D" id="1.10.1140.10">
    <property type="entry name" value="Bovine Mitochondrial F1-atpase, Atp Synthase Beta Chain, Chain D, domain 3"/>
    <property type="match status" value="1"/>
</dbReference>
<evidence type="ECO:0000256" key="4">
    <source>
        <dbReference type="ARBA" id="ARBA00022781"/>
    </source>
</evidence>
<evidence type="ECO:0000256" key="7">
    <source>
        <dbReference type="ARBA" id="ARBA00023065"/>
    </source>
</evidence>
<dbReference type="Gene3D" id="3.40.50.300">
    <property type="entry name" value="P-loop containing nucleotide triphosphate hydrolases"/>
    <property type="match status" value="1"/>
</dbReference>
<evidence type="ECO:0000256" key="3">
    <source>
        <dbReference type="ARBA" id="ARBA00022741"/>
    </source>
</evidence>
<dbReference type="InterPro" id="IPR050053">
    <property type="entry name" value="ATPase_alpha/beta_chains"/>
</dbReference>
<dbReference type="SMART" id="SM00382">
    <property type="entry name" value="AAA"/>
    <property type="match status" value="1"/>
</dbReference>
<organism evidence="17">
    <name type="scientific">Chlamydomonas nivalis</name>
    <dbReference type="NCBI Taxonomy" id="47906"/>
    <lineage>
        <taxon>Eukaryota</taxon>
        <taxon>Viridiplantae</taxon>
        <taxon>Chlorophyta</taxon>
        <taxon>core chlorophytes</taxon>
        <taxon>Chlorophyceae</taxon>
        <taxon>CS clade</taxon>
        <taxon>Chlamydomonadales</taxon>
        <taxon>Chlamydomonadaceae</taxon>
        <taxon>Chlamydomonas</taxon>
    </lineage>
</organism>
<dbReference type="InterPro" id="IPR005722">
    <property type="entry name" value="ATP_synth_F1_bsu"/>
</dbReference>
<dbReference type="CDD" id="cd18110">
    <property type="entry name" value="ATP-synt_F1_beta_C"/>
    <property type="match status" value="1"/>
</dbReference>
<comment type="similarity">
    <text evidence="1 14">Belongs to the ATPase alpha/beta chains family.</text>
</comment>
<dbReference type="GO" id="GO:0009535">
    <property type="term" value="C:chloroplast thylakoid membrane"/>
    <property type="evidence" value="ECO:0007669"/>
    <property type="project" value="UniProtKB-SubCell"/>
</dbReference>
<dbReference type="InterPro" id="IPR055190">
    <property type="entry name" value="ATP-synt_VA_C"/>
</dbReference>
<geneLocation type="chloroplast" evidence="17"/>